<dbReference type="Proteomes" id="UP000199069">
    <property type="component" value="Unassembled WGS sequence"/>
</dbReference>
<evidence type="ECO:0000313" key="2">
    <source>
        <dbReference type="EMBL" id="CTR08220.1"/>
    </source>
</evidence>
<feature type="transmembrane region" description="Helical" evidence="1">
    <location>
        <begin position="49"/>
        <end position="67"/>
    </location>
</feature>
<keyword evidence="1" id="KW-0812">Transmembrane</keyword>
<evidence type="ECO:0000256" key="1">
    <source>
        <dbReference type="SAM" id="Phobius"/>
    </source>
</evidence>
<feature type="transmembrane region" description="Helical" evidence="1">
    <location>
        <begin position="88"/>
        <end position="107"/>
    </location>
</feature>
<evidence type="ECO:0000313" key="3">
    <source>
        <dbReference type="Proteomes" id="UP000199069"/>
    </source>
</evidence>
<accession>A0A0K3CI93</accession>
<protein>
    <recommendedName>
        <fullName evidence="4">Proteophosphoglycan ppg4</fullName>
    </recommendedName>
</protein>
<reference evidence="2 3" key="1">
    <citation type="submission" date="2015-07" db="EMBL/GenBank/DDBJ databases">
        <authorList>
            <person name="Cajimat M.N.B."/>
            <person name="Milazzo M.L."/>
            <person name="Fulhorst C.F."/>
        </authorList>
    </citation>
    <scope>NUCLEOTIDE SEQUENCE [LARGE SCALE GENOMIC DNA]</scope>
    <source>
        <strain evidence="2">Single colony</strain>
    </source>
</reference>
<organism evidence="2 3">
    <name type="scientific">Rhodotorula toruloides</name>
    <name type="common">Yeast</name>
    <name type="synonym">Rhodosporidium toruloides</name>
    <dbReference type="NCBI Taxonomy" id="5286"/>
    <lineage>
        <taxon>Eukaryota</taxon>
        <taxon>Fungi</taxon>
        <taxon>Dikarya</taxon>
        <taxon>Basidiomycota</taxon>
        <taxon>Pucciniomycotina</taxon>
        <taxon>Microbotryomycetes</taxon>
        <taxon>Sporidiobolales</taxon>
        <taxon>Sporidiobolaceae</taxon>
        <taxon>Rhodotorula</taxon>
    </lineage>
</organism>
<keyword evidence="1" id="KW-0472">Membrane</keyword>
<name>A0A0K3CI93_RHOTO</name>
<dbReference type="STRING" id="5286.A0A0K3CI93"/>
<proteinExistence type="predicted"/>
<keyword evidence="1" id="KW-1133">Transmembrane helix</keyword>
<evidence type="ECO:0008006" key="4">
    <source>
        <dbReference type="Google" id="ProtNLM"/>
    </source>
</evidence>
<dbReference type="EMBL" id="CWKI01000007">
    <property type="protein sequence ID" value="CTR08220.1"/>
    <property type="molecule type" value="Genomic_DNA"/>
</dbReference>
<sequence>MRSMDTAWVPTARHVLYSLLATSATVLFLLATTLLVYELKWTVGYNKPVPALLTCSILTLAHCAWFLRPIATHASTKRRRFASLQLELISLAGFALFTLACVSRLHASTPGLLSSCGVHCICSSLQGCLSLGWLSFLFLALLFSLLLTSALYHRRRNPHATMFREPFVAYDWAIYSRRAAGGGILGTSPDLAQVWRLDG</sequence>
<keyword evidence="3" id="KW-1185">Reference proteome</keyword>
<gene>
    <name evidence="2" type="primary">FGENESH: predicted gene_7.466</name>
    <name evidence="2" type="ORF">BN2166_0040810</name>
</gene>
<feature type="transmembrane region" description="Helical" evidence="1">
    <location>
        <begin position="133"/>
        <end position="152"/>
    </location>
</feature>
<dbReference type="OMA" id="HATMFRE"/>
<feature type="transmembrane region" description="Helical" evidence="1">
    <location>
        <begin position="15"/>
        <end position="37"/>
    </location>
</feature>
<dbReference type="AlphaFoldDB" id="A0A0K3CI93"/>